<reference evidence="3 4" key="1">
    <citation type="submission" date="2024-03" db="EMBL/GenBank/DDBJ databases">
        <title>Natural products discovery in diverse microorganisms through a two-stage MS feature dereplication strategy.</title>
        <authorList>
            <person name="Zhang R."/>
        </authorList>
    </citation>
    <scope>NUCLEOTIDE SEQUENCE [LARGE SCALE GENOMIC DNA]</scope>
    <source>
        <strain evidence="3 4">18930</strain>
    </source>
</reference>
<dbReference type="EMBL" id="CP147846">
    <property type="protein sequence ID" value="WXG68544.1"/>
    <property type="molecule type" value="Genomic_DNA"/>
</dbReference>
<proteinExistence type="predicted"/>
<protein>
    <submittedName>
        <fullName evidence="3">PQQ-binding-like beta-propeller repeat protein</fullName>
    </submittedName>
</protein>
<dbReference type="InterPro" id="IPR011047">
    <property type="entry name" value="Quinoprotein_ADH-like_sf"/>
</dbReference>
<dbReference type="InterPro" id="IPR015943">
    <property type="entry name" value="WD40/YVTN_repeat-like_dom_sf"/>
</dbReference>
<gene>
    <name evidence="3" type="ORF">WDS16_25705</name>
</gene>
<dbReference type="Gene3D" id="2.40.10.480">
    <property type="match status" value="1"/>
</dbReference>
<evidence type="ECO:0000256" key="1">
    <source>
        <dbReference type="SAM" id="SignalP"/>
    </source>
</evidence>
<sequence>MNPYRRLAVTAVVAIVSVGVAVASVATAPREDVEPTRSTATSPGAVWTLDAADVLGDEFATFEDPVGGRFGEVAGGVIDAGDVLVAKAGLINQESKEFERSELVGFDASTGVVRWTASADGIGHCSSTVVGSFVLCISGSDVVAVDSASGEVTRYPTGWNLFRVTADGADIYVVEGEEDGYSVRIHRGTLDDFDSRWSLTVDDTWVDPSNRLEIVTIAGGNGVARFSSGTALFDVETGELVDNFASPDCVRERSKRGDEVFFVVGRRCSDLFVFRSDLVDSTGRTIATADTELYQRVSVDALNAPDDPVMFGGTAFDPISGQTLWTADDYNFTSDVAIVDGVVIAQSVPARDLRTGAQLWSDDVEPVNTLPTAVHGGAAYVVDWQEILALDPATGSRRASVSIDSLVGNTDGRSEEVALQEIGGGVLVVNETRLNLLPPVSE</sequence>
<dbReference type="RefSeq" id="WP_338888814.1">
    <property type="nucleotide sequence ID" value="NZ_CP147846.1"/>
</dbReference>
<keyword evidence="4" id="KW-1185">Reference proteome</keyword>
<dbReference type="Proteomes" id="UP001432000">
    <property type="component" value="Chromosome"/>
</dbReference>
<dbReference type="Gene3D" id="2.130.10.10">
    <property type="entry name" value="YVTN repeat-like/Quinoprotein amine dehydrogenase"/>
    <property type="match status" value="1"/>
</dbReference>
<evidence type="ECO:0000313" key="3">
    <source>
        <dbReference type="EMBL" id="WXG68544.1"/>
    </source>
</evidence>
<name>A0ABZ2PHB1_9NOCA</name>
<dbReference type="InterPro" id="IPR002372">
    <property type="entry name" value="PQQ_rpt_dom"/>
</dbReference>
<organism evidence="3 4">
    <name type="scientific">Rhodococcus sovatensis</name>
    <dbReference type="NCBI Taxonomy" id="1805840"/>
    <lineage>
        <taxon>Bacteria</taxon>
        <taxon>Bacillati</taxon>
        <taxon>Actinomycetota</taxon>
        <taxon>Actinomycetes</taxon>
        <taxon>Mycobacteriales</taxon>
        <taxon>Nocardiaceae</taxon>
        <taxon>Rhodococcus</taxon>
    </lineage>
</organism>
<evidence type="ECO:0000259" key="2">
    <source>
        <dbReference type="Pfam" id="PF13360"/>
    </source>
</evidence>
<feature type="domain" description="Pyrrolo-quinoline quinone repeat" evidence="2">
    <location>
        <begin position="346"/>
        <end position="427"/>
    </location>
</feature>
<keyword evidence="1" id="KW-0732">Signal</keyword>
<accession>A0ABZ2PHB1</accession>
<dbReference type="Pfam" id="PF13360">
    <property type="entry name" value="PQQ_2"/>
    <property type="match status" value="1"/>
</dbReference>
<dbReference type="SUPFAM" id="SSF50998">
    <property type="entry name" value="Quinoprotein alcohol dehydrogenase-like"/>
    <property type="match status" value="2"/>
</dbReference>
<feature type="signal peptide" evidence="1">
    <location>
        <begin position="1"/>
        <end position="23"/>
    </location>
</feature>
<evidence type="ECO:0000313" key="4">
    <source>
        <dbReference type="Proteomes" id="UP001432000"/>
    </source>
</evidence>
<feature type="chain" id="PRO_5045231155" evidence="1">
    <location>
        <begin position="24"/>
        <end position="442"/>
    </location>
</feature>